<sequence>MAWRHLSDCPNLIILGGTQSPRLPIISFVVRHVYKSSTSPDTAVRFFPPRQQDIRLTEPESFPVAEGGEASCKTFEHVYFLHHNFVATLLNDMFGVQARAGCACAGPYAMDLLGIDEQLAQLYEEALVGWLVSN</sequence>
<dbReference type="Gene3D" id="3.90.1150.10">
    <property type="entry name" value="Aspartate Aminotransferase, domain 1"/>
    <property type="match status" value="1"/>
</dbReference>
<dbReference type="Proteomes" id="UP000784294">
    <property type="component" value="Unassembled WGS sequence"/>
</dbReference>
<evidence type="ECO:0008006" key="3">
    <source>
        <dbReference type="Google" id="ProtNLM"/>
    </source>
</evidence>
<dbReference type="InterPro" id="IPR015422">
    <property type="entry name" value="PyrdxlP-dep_Trfase_small"/>
</dbReference>
<evidence type="ECO:0000313" key="2">
    <source>
        <dbReference type="Proteomes" id="UP000784294"/>
    </source>
</evidence>
<protein>
    <recommendedName>
        <fullName evidence="3">Aminotransferase class V domain-containing protein</fullName>
    </recommendedName>
</protein>
<dbReference type="AlphaFoldDB" id="A0A3S5FFE8"/>
<proteinExistence type="predicted"/>
<gene>
    <name evidence="1" type="ORF">PXEA_LOCUS24755</name>
</gene>
<dbReference type="PANTHER" id="PTHR43686">
    <property type="entry name" value="SULFURTRANSFERASE-RELATED"/>
    <property type="match status" value="1"/>
</dbReference>
<dbReference type="PANTHER" id="PTHR43686:SF1">
    <property type="entry name" value="AMINOTRAN_5 DOMAIN-CONTAINING PROTEIN"/>
    <property type="match status" value="1"/>
</dbReference>
<organism evidence="1 2">
    <name type="scientific">Protopolystoma xenopodis</name>
    <dbReference type="NCBI Taxonomy" id="117903"/>
    <lineage>
        <taxon>Eukaryota</taxon>
        <taxon>Metazoa</taxon>
        <taxon>Spiralia</taxon>
        <taxon>Lophotrochozoa</taxon>
        <taxon>Platyhelminthes</taxon>
        <taxon>Monogenea</taxon>
        <taxon>Polyopisthocotylea</taxon>
        <taxon>Polystomatidea</taxon>
        <taxon>Polystomatidae</taxon>
        <taxon>Protopolystoma</taxon>
    </lineage>
</organism>
<comment type="caution">
    <text evidence="1">The sequence shown here is derived from an EMBL/GenBank/DDBJ whole genome shotgun (WGS) entry which is preliminary data.</text>
</comment>
<name>A0A3S5FFE8_9PLAT</name>
<reference evidence="1" key="1">
    <citation type="submission" date="2018-11" db="EMBL/GenBank/DDBJ databases">
        <authorList>
            <consortium name="Pathogen Informatics"/>
        </authorList>
    </citation>
    <scope>NUCLEOTIDE SEQUENCE</scope>
</reference>
<dbReference type="OrthoDB" id="420046at2759"/>
<evidence type="ECO:0000313" key="1">
    <source>
        <dbReference type="EMBL" id="VEL31315.1"/>
    </source>
</evidence>
<dbReference type="EMBL" id="CAAALY010121027">
    <property type="protein sequence ID" value="VEL31315.1"/>
    <property type="molecule type" value="Genomic_DNA"/>
</dbReference>
<keyword evidence="2" id="KW-1185">Reference proteome</keyword>
<accession>A0A3S5FFE8</accession>